<evidence type="ECO:0000256" key="1">
    <source>
        <dbReference type="ARBA" id="ARBA00004141"/>
    </source>
</evidence>
<evidence type="ECO:0000256" key="2">
    <source>
        <dbReference type="ARBA" id="ARBA00022448"/>
    </source>
</evidence>
<reference evidence="8" key="1">
    <citation type="submission" date="2016-02" db="EMBL/GenBank/DDBJ databases">
        <title>Draft genome sequence of Microdochium bolleyi, a fungal endophyte of beachgrass.</title>
        <authorList>
            <consortium name="DOE Joint Genome Institute"/>
            <person name="David A.S."/>
            <person name="May G."/>
            <person name="Haridas S."/>
            <person name="Lim J."/>
            <person name="Wang M."/>
            <person name="Labutti K."/>
            <person name="Lipzen A."/>
            <person name="Barry K."/>
            <person name="Grigoriev I.V."/>
        </authorList>
    </citation>
    <scope>NUCLEOTIDE SEQUENCE [LARGE SCALE GENOMIC DNA]</scope>
    <source>
        <strain evidence="8">J235TASD1</strain>
    </source>
</reference>
<protein>
    <recommendedName>
        <fullName evidence="9">Amino acid/polyamine transporter I</fullName>
    </recommendedName>
</protein>
<dbReference type="EMBL" id="KQ964255">
    <property type="protein sequence ID" value="KXJ89477.1"/>
    <property type="molecule type" value="Genomic_DNA"/>
</dbReference>
<evidence type="ECO:0000256" key="3">
    <source>
        <dbReference type="ARBA" id="ARBA00022692"/>
    </source>
</evidence>
<evidence type="ECO:0000256" key="5">
    <source>
        <dbReference type="ARBA" id="ARBA00023136"/>
    </source>
</evidence>
<keyword evidence="5 6" id="KW-0472">Membrane</keyword>
<dbReference type="GO" id="GO:0022857">
    <property type="term" value="F:transmembrane transporter activity"/>
    <property type="evidence" value="ECO:0007669"/>
    <property type="project" value="UniProtKB-ARBA"/>
</dbReference>
<proteinExistence type="predicted"/>
<name>A0A136IX52_9PEZI</name>
<keyword evidence="3 6" id="KW-0812">Transmembrane</keyword>
<dbReference type="PANTHER" id="PTHR45649">
    <property type="entry name" value="AMINO-ACID PERMEASE BAT1"/>
    <property type="match status" value="1"/>
</dbReference>
<evidence type="ECO:0000313" key="7">
    <source>
        <dbReference type="EMBL" id="KXJ89477.1"/>
    </source>
</evidence>
<dbReference type="InParanoid" id="A0A136IX52"/>
<evidence type="ECO:0000256" key="6">
    <source>
        <dbReference type="SAM" id="Phobius"/>
    </source>
</evidence>
<dbReference type="PANTHER" id="PTHR45649:SF19">
    <property type="entry name" value="TRANSPORTER, PUTATIVE (EUROFUNG)-RELATED"/>
    <property type="match status" value="1"/>
</dbReference>
<gene>
    <name evidence="7" type="ORF">Micbo1qcDRAFT_165559</name>
</gene>
<keyword evidence="2" id="KW-0813">Transport</keyword>
<dbReference type="OrthoDB" id="3257095at2759"/>
<keyword evidence="8" id="KW-1185">Reference proteome</keyword>
<organism evidence="7 8">
    <name type="scientific">Microdochium bolleyi</name>
    <dbReference type="NCBI Taxonomy" id="196109"/>
    <lineage>
        <taxon>Eukaryota</taxon>
        <taxon>Fungi</taxon>
        <taxon>Dikarya</taxon>
        <taxon>Ascomycota</taxon>
        <taxon>Pezizomycotina</taxon>
        <taxon>Sordariomycetes</taxon>
        <taxon>Xylariomycetidae</taxon>
        <taxon>Xylariales</taxon>
        <taxon>Microdochiaceae</taxon>
        <taxon>Microdochium</taxon>
    </lineage>
</organism>
<accession>A0A136IX52</accession>
<feature type="transmembrane region" description="Helical" evidence="6">
    <location>
        <begin position="63"/>
        <end position="84"/>
    </location>
</feature>
<dbReference type="STRING" id="196109.A0A136IX52"/>
<evidence type="ECO:0000256" key="4">
    <source>
        <dbReference type="ARBA" id="ARBA00022989"/>
    </source>
</evidence>
<dbReference type="Proteomes" id="UP000070501">
    <property type="component" value="Unassembled WGS sequence"/>
</dbReference>
<sequence>MLQYVSYSIPVVLMLCSGRGSFRPGPFWYPRLGLLANVVMLAWTAVALVFYCFPSYLPVLQEQMNYASVVLAAVAVVSVGLWFAHARRSYEVKEDLGQ</sequence>
<evidence type="ECO:0000313" key="8">
    <source>
        <dbReference type="Proteomes" id="UP000070501"/>
    </source>
</evidence>
<dbReference type="GO" id="GO:0016020">
    <property type="term" value="C:membrane"/>
    <property type="evidence" value="ECO:0007669"/>
    <property type="project" value="UniProtKB-SubCell"/>
</dbReference>
<keyword evidence="4 6" id="KW-1133">Transmembrane helix</keyword>
<comment type="subcellular location">
    <subcellularLocation>
        <location evidence="1">Membrane</location>
        <topology evidence="1">Multi-pass membrane protein</topology>
    </subcellularLocation>
</comment>
<dbReference type="AlphaFoldDB" id="A0A136IX52"/>
<evidence type="ECO:0008006" key="9">
    <source>
        <dbReference type="Google" id="ProtNLM"/>
    </source>
</evidence>
<feature type="transmembrane region" description="Helical" evidence="6">
    <location>
        <begin position="34"/>
        <end position="57"/>
    </location>
</feature>